<dbReference type="InterPro" id="IPR010800">
    <property type="entry name" value="GRP"/>
</dbReference>
<organism evidence="3 4">
    <name type="scientific">Cardamine amara subsp. amara</name>
    <dbReference type="NCBI Taxonomy" id="228776"/>
    <lineage>
        <taxon>Eukaryota</taxon>
        <taxon>Viridiplantae</taxon>
        <taxon>Streptophyta</taxon>
        <taxon>Embryophyta</taxon>
        <taxon>Tracheophyta</taxon>
        <taxon>Spermatophyta</taxon>
        <taxon>Magnoliopsida</taxon>
        <taxon>eudicotyledons</taxon>
        <taxon>Gunneridae</taxon>
        <taxon>Pentapetalae</taxon>
        <taxon>rosids</taxon>
        <taxon>malvids</taxon>
        <taxon>Brassicales</taxon>
        <taxon>Brassicaceae</taxon>
        <taxon>Cardamineae</taxon>
        <taxon>Cardamine</taxon>
    </lineage>
</organism>
<keyword evidence="2" id="KW-0732">Signal</keyword>
<feature type="signal peptide" evidence="2">
    <location>
        <begin position="1"/>
        <end position="23"/>
    </location>
</feature>
<dbReference type="Proteomes" id="UP001558713">
    <property type="component" value="Unassembled WGS sequence"/>
</dbReference>
<evidence type="ECO:0000256" key="1">
    <source>
        <dbReference type="SAM" id="MobiDB-lite"/>
    </source>
</evidence>
<feature type="region of interest" description="Disordered" evidence="1">
    <location>
        <begin position="28"/>
        <end position="54"/>
    </location>
</feature>
<dbReference type="AlphaFoldDB" id="A0ABD1C676"/>
<protein>
    <submittedName>
        <fullName evidence="3">Glycine-rich protein 3 short isoform</fullName>
    </submittedName>
</protein>
<dbReference type="PANTHER" id="PTHR37389:SF16">
    <property type="entry name" value="GLYCINE-RICH CELL WALL STRUCTURAL PROTEIN"/>
    <property type="match status" value="1"/>
</dbReference>
<keyword evidence="4" id="KW-1185">Reference proteome</keyword>
<comment type="caution">
    <text evidence="3">The sequence shown here is derived from an EMBL/GenBank/DDBJ whole genome shotgun (WGS) entry which is preliminary data.</text>
</comment>
<accession>A0ABD1C676</accession>
<dbReference type="Pfam" id="PF07172">
    <property type="entry name" value="GRP"/>
    <property type="match status" value="1"/>
</dbReference>
<feature type="chain" id="PRO_5044770252" evidence="2">
    <location>
        <begin position="24"/>
        <end position="145"/>
    </location>
</feature>
<name>A0ABD1C676_CARAN</name>
<gene>
    <name evidence="3" type="ORF">V5N11_027433</name>
</gene>
<sequence>MTSKALLFLGLMVILLIASEVAARDLSEKSEESTSSAEKVKQTQQFGGGYPGGGYPGGGYPGGGYPGGGYPGGGYPGGGYPGGGYPGGGYPGRGYPGGGYPGRGYPGGGYCRYGCCYRGYRGCSRCCAYAGEAVQSQTKSTEPTH</sequence>
<evidence type="ECO:0000256" key="2">
    <source>
        <dbReference type="SAM" id="SignalP"/>
    </source>
</evidence>
<proteinExistence type="predicted"/>
<evidence type="ECO:0000313" key="3">
    <source>
        <dbReference type="EMBL" id="KAL1224932.1"/>
    </source>
</evidence>
<reference evidence="3 4" key="1">
    <citation type="submission" date="2024-04" db="EMBL/GenBank/DDBJ databases">
        <title>Genome assembly C_amara_ONT_v2.</title>
        <authorList>
            <person name="Yant L."/>
            <person name="Moore C."/>
            <person name="Slenker M."/>
        </authorList>
    </citation>
    <scope>NUCLEOTIDE SEQUENCE [LARGE SCALE GENOMIC DNA]</scope>
    <source>
        <tissue evidence="3">Leaf</tissue>
    </source>
</reference>
<evidence type="ECO:0000313" key="4">
    <source>
        <dbReference type="Proteomes" id="UP001558713"/>
    </source>
</evidence>
<dbReference type="PANTHER" id="PTHR37389">
    <property type="entry name" value="NODULIN-24"/>
    <property type="match status" value="1"/>
</dbReference>
<dbReference type="EMBL" id="JBANAX010000043">
    <property type="protein sequence ID" value="KAL1224932.1"/>
    <property type="molecule type" value="Genomic_DNA"/>
</dbReference>